<dbReference type="InterPro" id="IPR018914">
    <property type="entry name" value="DUF2480"/>
</dbReference>
<evidence type="ECO:0000313" key="1">
    <source>
        <dbReference type="EMBL" id="MFD2520103.1"/>
    </source>
</evidence>
<reference evidence="2" key="1">
    <citation type="journal article" date="2019" name="Int. J. Syst. Evol. Microbiol.">
        <title>The Global Catalogue of Microorganisms (GCM) 10K type strain sequencing project: providing services to taxonomists for standard genome sequencing and annotation.</title>
        <authorList>
            <consortium name="The Broad Institute Genomics Platform"/>
            <consortium name="The Broad Institute Genome Sequencing Center for Infectious Disease"/>
            <person name="Wu L."/>
            <person name="Ma J."/>
        </authorList>
    </citation>
    <scope>NUCLEOTIDE SEQUENCE [LARGE SCALE GENOMIC DNA]</scope>
    <source>
        <strain evidence="2">KCTC 52344</strain>
    </source>
</reference>
<dbReference type="Proteomes" id="UP001597510">
    <property type="component" value="Unassembled WGS sequence"/>
</dbReference>
<comment type="caution">
    <text evidence="1">The sequence shown here is derived from an EMBL/GenBank/DDBJ whole genome shotgun (WGS) entry which is preliminary data.</text>
</comment>
<evidence type="ECO:0000313" key="2">
    <source>
        <dbReference type="Proteomes" id="UP001597510"/>
    </source>
</evidence>
<name>A0ABW5J2X7_9BACT</name>
<proteinExistence type="predicted"/>
<protein>
    <submittedName>
        <fullName evidence="1">DUF2480 family protein</fullName>
    </submittedName>
</protein>
<keyword evidence="2" id="KW-1185">Reference proteome</keyword>
<gene>
    <name evidence="1" type="ORF">ACFSR2_04345</name>
</gene>
<dbReference type="RefSeq" id="WP_340235513.1">
    <property type="nucleotide sequence ID" value="NZ_JBBEWC010000004.1"/>
</dbReference>
<dbReference type="EMBL" id="JBHULC010000004">
    <property type="protein sequence ID" value="MFD2520103.1"/>
    <property type="molecule type" value="Genomic_DNA"/>
</dbReference>
<accession>A0ABW5J2X7</accession>
<organism evidence="1 2">
    <name type="scientific">Emticicia soli</name>
    <dbReference type="NCBI Taxonomy" id="2027878"/>
    <lineage>
        <taxon>Bacteria</taxon>
        <taxon>Pseudomonadati</taxon>
        <taxon>Bacteroidota</taxon>
        <taxon>Cytophagia</taxon>
        <taxon>Cytophagales</taxon>
        <taxon>Leadbetterellaceae</taxon>
        <taxon>Emticicia</taxon>
    </lineage>
</organism>
<sequence length="173" mass="20050">MEEELIINRVSKSGLVSLDLEDFYHQGERVVYDIKDNLYMGLILREKDFREFLKTHDWSYYANKNVAITCTEEAIIPTWAYMLLAIQLETYANMVVFGTLEDLERKLYDDAIARINFNDYIGAKVVVKGCSKVEVPISAYVEITRRLKPFAQSIMFGEPCSTVPLYKKPKDKI</sequence>
<dbReference type="Pfam" id="PF10652">
    <property type="entry name" value="DUF2480"/>
    <property type="match status" value="1"/>
</dbReference>